<comment type="caution">
    <text evidence="1">The sequence shown here is derived from an EMBL/GenBank/DDBJ whole genome shotgun (WGS) entry which is preliminary data.</text>
</comment>
<keyword evidence="2" id="KW-1185">Reference proteome</keyword>
<dbReference type="Proteomes" id="UP000234935">
    <property type="component" value="Unassembled WGS sequence"/>
</dbReference>
<dbReference type="OrthoDB" id="3239460at2"/>
<sequence length="124" mass="13920">MAVLQLTRSDTCTSVAASDDSCAGNDGDFIDVIASIFDDDDGSGDESCNYLYGMCENTAKFSLTANDADGTTYTRRYCPKHFLLQLHFIIDATTSDNWFRQFETEAERNSAFLTYYTNAQRIRD</sequence>
<reference evidence="1 2" key="1">
    <citation type="submission" date="2017-07" db="EMBL/GenBank/DDBJ databases">
        <title>Bifidobacterium novel species.</title>
        <authorList>
            <person name="Lugli G.A."/>
            <person name="Milani C."/>
            <person name="Duranti S."/>
            <person name="Mangifesta M."/>
        </authorList>
    </citation>
    <scope>NUCLEOTIDE SEQUENCE [LARGE SCALE GENOMIC DNA]</scope>
    <source>
        <strain evidence="2">Goo31D</strain>
    </source>
</reference>
<name>A0A2N5J1Z3_9BIFI</name>
<dbReference type="AlphaFoldDB" id="A0A2N5J1Z3"/>
<accession>A0A2N5J1Z3</accession>
<organism evidence="1 2">
    <name type="scientific">Bifidobacterium anseris</name>
    <dbReference type="NCBI Taxonomy" id="2020963"/>
    <lineage>
        <taxon>Bacteria</taxon>
        <taxon>Bacillati</taxon>
        <taxon>Actinomycetota</taxon>
        <taxon>Actinomycetes</taxon>
        <taxon>Bifidobacteriales</taxon>
        <taxon>Bifidobacteriaceae</taxon>
        <taxon>Bifidobacterium</taxon>
    </lineage>
</organism>
<protein>
    <submittedName>
        <fullName evidence="1">Uncharacterized protein</fullName>
    </submittedName>
</protein>
<gene>
    <name evidence="1" type="ORF">CGZ88_0381</name>
</gene>
<evidence type="ECO:0000313" key="2">
    <source>
        <dbReference type="Proteomes" id="UP000234935"/>
    </source>
</evidence>
<dbReference type="RefSeq" id="WP_101670949.1">
    <property type="nucleotide sequence ID" value="NZ_NMYC01000001.1"/>
</dbReference>
<evidence type="ECO:0000313" key="1">
    <source>
        <dbReference type="EMBL" id="PLS28219.1"/>
    </source>
</evidence>
<dbReference type="EMBL" id="NMYC01000001">
    <property type="protein sequence ID" value="PLS28219.1"/>
    <property type="molecule type" value="Genomic_DNA"/>
</dbReference>
<proteinExistence type="predicted"/>